<gene>
    <name evidence="3" type="ORF">PECUL_23A012640</name>
</gene>
<sequence length="155" mass="17180">MTVVLVLLLLPTVWGNIPNEAAHPITGVLGGCVSFPVLIEEGRKVNSIFWENNSTKKTMAVAMPSKTLDVKNERFQGRLKAKDSGSGYSLELCNLESEDTGTYKATLFTNSKTKYLFFKLEVNGNSRADRTDWTSRNILLVTSLVVYGIFLADKI</sequence>
<evidence type="ECO:0000313" key="4">
    <source>
        <dbReference type="Proteomes" id="UP001295444"/>
    </source>
</evidence>
<dbReference type="SUPFAM" id="SSF48726">
    <property type="entry name" value="Immunoglobulin"/>
    <property type="match status" value="1"/>
</dbReference>
<evidence type="ECO:0000259" key="2">
    <source>
        <dbReference type="Pfam" id="PF07686"/>
    </source>
</evidence>
<dbReference type="Gene3D" id="2.60.40.10">
    <property type="entry name" value="Immunoglobulins"/>
    <property type="match status" value="1"/>
</dbReference>
<feature type="chain" id="PRO_5042261906" evidence="1">
    <location>
        <begin position="16"/>
        <end position="155"/>
    </location>
</feature>
<dbReference type="InterPro" id="IPR013783">
    <property type="entry name" value="Ig-like_fold"/>
</dbReference>
<reference evidence="3" key="1">
    <citation type="submission" date="2022-03" db="EMBL/GenBank/DDBJ databases">
        <authorList>
            <person name="Alioto T."/>
            <person name="Alioto T."/>
            <person name="Gomez Garrido J."/>
        </authorList>
    </citation>
    <scope>NUCLEOTIDE SEQUENCE</scope>
</reference>
<evidence type="ECO:0000256" key="1">
    <source>
        <dbReference type="SAM" id="SignalP"/>
    </source>
</evidence>
<name>A0AAD1WUJ6_PELCU</name>
<dbReference type="InterPro" id="IPR013106">
    <property type="entry name" value="Ig_V-set"/>
</dbReference>
<proteinExistence type="predicted"/>
<protein>
    <submittedName>
        <fullName evidence="3">SLAM family member 5</fullName>
    </submittedName>
</protein>
<feature type="domain" description="Immunoglobulin V-set" evidence="2">
    <location>
        <begin position="22"/>
        <end position="112"/>
    </location>
</feature>
<dbReference type="AlphaFoldDB" id="A0AAD1WUJ6"/>
<dbReference type="Proteomes" id="UP001295444">
    <property type="component" value="Chromosome 13"/>
</dbReference>
<feature type="signal peptide" evidence="1">
    <location>
        <begin position="1"/>
        <end position="15"/>
    </location>
</feature>
<dbReference type="EMBL" id="OW240924">
    <property type="protein sequence ID" value="CAH2327036.1"/>
    <property type="molecule type" value="Genomic_DNA"/>
</dbReference>
<accession>A0AAD1WUJ6</accession>
<evidence type="ECO:0000313" key="3">
    <source>
        <dbReference type="EMBL" id="CAH2327036.1"/>
    </source>
</evidence>
<dbReference type="InterPro" id="IPR036179">
    <property type="entry name" value="Ig-like_dom_sf"/>
</dbReference>
<keyword evidence="1" id="KW-0732">Signal</keyword>
<dbReference type="Pfam" id="PF07686">
    <property type="entry name" value="V-set"/>
    <property type="match status" value="1"/>
</dbReference>
<keyword evidence="4" id="KW-1185">Reference proteome</keyword>
<organism evidence="3 4">
    <name type="scientific">Pelobates cultripes</name>
    <name type="common">Western spadefoot toad</name>
    <dbReference type="NCBI Taxonomy" id="61616"/>
    <lineage>
        <taxon>Eukaryota</taxon>
        <taxon>Metazoa</taxon>
        <taxon>Chordata</taxon>
        <taxon>Craniata</taxon>
        <taxon>Vertebrata</taxon>
        <taxon>Euteleostomi</taxon>
        <taxon>Amphibia</taxon>
        <taxon>Batrachia</taxon>
        <taxon>Anura</taxon>
        <taxon>Pelobatoidea</taxon>
        <taxon>Pelobatidae</taxon>
        <taxon>Pelobates</taxon>
    </lineage>
</organism>